<name>D0MDH2_RHOM4</name>
<proteinExistence type="predicted"/>
<dbReference type="RefSeq" id="WP_012842777.1">
    <property type="nucleotide sequence ID" value="NC_013501.1"/>
</dbReference>
<keyword evidence="2" id="KW-1185">Reference proteome</keyword>
<dbReference type="eggNOG" id="ENOG5033A2W">
    <property type="taxonomic scope" value="Bacteria"/>
</dbReference>
<dbReference type="EMBL" id="CP001807">
    <property type="protein sequence ID" value="ACY47165.1"/>
    <property type="molecule type" value="Genomic_DNA"/>
</dbReference>
<dbReference type="KEGG" id="rmr:Rmar_0259"/>
<dbReference type="HOGENOM" id="CLU_1033970_0_0_10"/>
<dbReference type="STRING" id="518766.Rmar_0259"/>
<gene>
    <name evidence="1" type="ordered locus">Rmar_0259</name>
</gene>
<dbReference type="Proteomes" id="UP000002221">
    <property type="component" value="Chromosome"/>
</dbReference>
<sequence>MRHVFWLLALAGGLLWGCDTLPGAPSLEGRPPVVSNLSFAPDSVDFNTLPSEQIRGDTALIPLSLAVTARDPDGRIARVAFVVRAPLNTTEPVAMGTLEASGTDRYTGETTLRLHRAQVGPYTVLVYAVDDEERLSNQVRGTLWFWATGGPPVIEEVQVPDTLRRPAPGEPPVVFQVVARVSDPDGLENILRVELRVNNGAPILLCDDGGEGLCGGIPNSGDAVAGDGLFTMTLSLASDNVPGTYTFVFQAIDRTGLTSEEVRRHVVVE</sequence>
<protein>
    <submittedName>
        <fullName evidence="1">Uncharacterized protein</fullName>
    </submittedName>
</protein>
<reference evidence="1 2" key="1">
    <citation type="journal article" date="2009" name="Stand. Genomic Sci.">
        <title>Complete genome sequence of Rhodothermus marinus type strain (R-10).</title>
        <authorList>
            <person name="Nolan M."/>
            <person name="Tindall B.J."/>
            <person name="Pomrenke H."/>
            <person name="Lapidus A."/>
            <person name="Copeland A."/>
            <person name="Glavina Del Rio T."/>
            <person name="Lucas S."/>
            <person name="Chen F."/>
            <person name="Tice H."/>
            <person name="Cheng J.F."/>
            <person name="Saunders E."/>
            <person name="Han C."/>
            <person name="Bruce D."/>
            <person name="Goodwin L."/>
            <person name="Chain P."/>
            <person name="Pitluck S."/>
            <person name="Ovchinikova G."/>
            <person name="Pati A."/>
            <person name="Ivanova N."/>
            <person name="Mavromatis K."/>
            <person name="Chen A."/>
            <person name="Palaniappan K."/>
            <person name="Land M."/>
            <person name="Hauser L."/>
            <person name="Chang Y.J."/>
            <person name="Jeffries C.D."/>
            <person name="Brettin T."/>
            <person name="Goker M."/>
            <person name="Bristow J."/>
            <person name="Eisen J.A."/>
            <person name="Markowitz V."/>
            <person name="Hugenholtz P."/>
            <person name="Kyrpides N.C."/>
            <person name="Klenk H.P."/>
            <person name="Detter J.C."/>
        </authorList>
    </citation>
    <scope>NUCLEOTIDE SEQUENCE [LARGE SCALE GENOMIC DNA]</scope>
    <source>
        <strain evidence="2">ATCC 43812 / DSM 4252 / R-10</strain>
    </source>
</reference>
<evidence type="ECO:0000313" key="1">
    <source>
        <dbReference type="EMBL" id="ACY47165.1"/>
    </source>
</evidence>
<dbReference type="AlphaFoldDB" id="D0MDH2"/>
<organism evidence="1 2">
    <name type="scientific">Rhodothermus marinus (strain ATCC 43812 / DSM 4252 / R-10)</name>
    <name type="common">Rhodothermus obamensis</name>
    <dbReference type="NCBI Taxonomy" id="518766"/>
    <lineage>
        <taxon>Bacteria</taxon>
        <taxon>Pseudomonadati</taxon>
        <taxon>Rhodothermota</taxon>
        <taxon>Rhodothermia</taxon>
        <taxon>Rhodothermales</taxon>
        <taxon>Rhodothermaceae</taxon>
        <taxon>Rhodothermus</taxon>
    </lineage>
</organism>
<evidence type="ECO:0000313" key="2">
    <source>
        <dbReference type="Proteomes" id="UP000002221"/>
    </source>
</evidence>
<accession>D0MDH2</accession>
<dbReference type="OrthoDB" id="1495708at2"/>